<gene>
    <name evidence="1" type="ORF">WUBG_00357</name>
</gene>
<reference evidence="2" key="1">
    <citation type="submission" date="2012-08" db="EMBL/GenBank/DDBJ databases">
        <title>The Genome Sequence of Wuchereria bancrofti.</title>
        <authorList>
            <person name="Nutman T.B."/>
            <person name="Fink D.L."/>
            <person name="Russ C."/>
            <person name="Young S."/>
            <person name="Zeng Q."/>
            <person name="Koehrsen M."/>
            <person name="Alvarado L."/>
            <person name="Berlin A."/>
            <person name="Chapman S.B."/>
            <person name="Chen Z."/>
            <person name="Freedman E."/>
            <person name="Gellesch M."/>
            <person name="Goldberg J."/>
            <person name="Griggs A."/>
            <person name="Gujja S."/>
            <person name="Heilman E.R."/>
            <person name="Heiman D."/>
            <person name="Hepburn T."/>
            <person name="Howarth C."/>
            <person name="Jen D."/>
            <person name="Larson L."/>
            <person name="Lewis B."/>
            <person name="Mehta T."/>
            <person name="Park D."/>
            <person name="Pearson M."/>
            <person name="Roberts A."/>
            <person name="Saif S."/>
            <person name="Shea T."/>
            <person name="Shenoy N."/>
            <person name="Sisk P."/>
            <person name="Stolte C."/>
            <person name="Sykes S."/>
            <person name="Walk T."/>
            <person name="White J."/>
            <person name="Yandava C."/>
            <person name="Haas B."/>
            <person name="Henn M.R."/>
            <person name="Nusbaum C."/>
            <person name="Birren B."/>
        </authorList>
    </citation>
    <scope>NUCLEOTIDE SEQUENCE [LARGE SCALE GENOMIC DNA]</scope>
    <source>
        <strain evidence="2">NA</strain>
    </source>
</reference>
<evidence type="ECO:0000313" key="2">
    <source>
        <dbReference type="Proteomes" id="UP000004810"/>
    </source>
</evidence>
<dbReference type="AlphaFoldDB" id="J9F1G7"/>
<sequence length="164" mass="18996">MFSNIIASIQPAKERLVNLLQEINQLEFKSPDPNATIDQKENLYTTRKRILEDKLLRIQLCINTIQSICDEWSDYIRKSKATKKREEEEENFMEITRSDEGIYQILHEGKEAIITLTMHKVEADQKLKQLSKESRKGEEGLNFPSKLTVSLLQLSLPTFSGDPK</sequence>
<proteinExistence type="predicted"/>
<name>J9F1G7_WUCBA</name>
<protein>
    <submittedName>
        <fullName evidence="1">Uncharacterized protein</fullName>
    </submittedName>
</protein>
<dbReference type="EMBL" id="ADBV01000054">
    <property type="protein sequence ID" value="EJW88736.1"/>
    <property type="molecule type" value="Genomic_DNA"/>
</dbReference>
<organism evidence="1 2">
    <name type="scientific">Wuchereria bancrofti</name>
    <dbReference type="NCBI Taxonomy" id="6293"/>
    <lineage>
        <taxon>Eukaryota</taxon>
        <taxon>Metazoa</taxon>
        <taxon>Ecdysozoa</taxon>
        <taxon>Nematoda</taxon>
        <taxon>Chromadorea</taxon>
        <taxon>Rhabditida</taxon>
        <taxon>Spirurina</taxon>
        <taxon>Spiruromorpha</taxon>
        <taxon>Filarioidea</taxon>
        <taxon>Onchocercidae</taxon>
        <taxon>Wuchereria</taxon>
    </lineage>
</organism>
<evidence type="ECO:0000313" key="1">
    <source>
        <dbReference type="EMBL" id="EJW88736.1"/>
    </source>
</evidence>
<dbReference type="Proteomes" id="UP000004810">
    <property type="component" value="Unassembled WGS sequence"/>
</dbReference>
<comment type="caution">
    <text evidence="1">The sequence shown here is derived from an EMBL/GenBank/DDBJ whole genome shotgun (WGS) entry which is preliminary data.</text>
</comment>
<accession>J9F1G7</accession>